<dbReference type="Gene3D" id="1.50.10.140">
    <property type="match status" value="1"/>
</dbReference>
<dbReference type="EMBL" id="JADIKK010000007">
    <property type="protein sequence ID" value="MFK2875629.1"/>
    <property type="molecule type" value="Genomic_DNA"/>
</dbReference>
<reference evidence="3 5" key="1">
    <citation type="submission" date="2020-10" db="EMBL/GenBank/DDBJ databases">
        <title>Phylogeny of dyella-like bacteria.</title>
        <authorList>
            <person name="Fu J."/>
        </authorList>
    </citation>
    <scope>NUCLEOTIDE SEQUENCE [LARGE SCALE GENOMIC DNA]</scope>
    <source>
        <strain evidence="3 5">KACC 19113</strain>
    </source>
</reference>
<dbReference type="Proteomes" id="UP001620339">
    <property type="component" value="Unassembled WGS sequence"/>
</dbReference>
<evidence type="ECO:0000313" key="2">
    <source>
        <dbReference type="EMBL" id="MFK2875629.1"/>
    </source>
</evidence>
<sequence>MSEKYSATPASAAAGRPSLDALDDESLLDRLQRAACDYFTQAGNPHNGLMADTSREGSPSSTAVTGFALSCYPVAVERGWMSRAEALQRSLAALRFFRASEQSDRPDATGYKGFYYHFLDMHTGGRTWTCELSMIDTAMLIAGMLTAREYFDTDAAAERDVRELADEIYLRVDWHWAQDGKSTIRQGWKPECGFLHYGWDGYNEAIVLYALAAGSPAHAITDECYRAWTLTYQWENLYGHDFLYAGPLFVHHYSHAWIDFRGIRDRFMHEKRCDYFENSRRAALVQREYARRNPNGFAGYGESCWGLSACDGPSEGRLDACGEPHRLFGYSARGVPYGPDDGTVSAPAVLASLPFEPQLALQGLRHMLAQYPEMLSGDRLAASFNPSLADSHGRPWVSDGHYGLDQGIVAMMIENHRSGLPWRLMRRNPWLVRGLRRAGFRGGWLENVAPETSR</sequence>
<feature type="domain" description="Glycoamylase-like" evidence="1">
    <location>
        <begin position="196"/>
        <end position="429"/>
    </location>
</feature>
<evidence type="ECO:0000313" key="5">
    <source>
        <dbReference type="Proteomes" id="UP001620339"/>
    </source>
</evidence>
<dbReference type="EMBL" id="JADIKK010000008">
    <property type="protein sequence ID" value="MFK2879648.1"/>
    <property type="molecule type" value="Genomic_DNA"/>
</dbReference>
<proteinExistence type="predicted"/>
<keyword evidence="5" id="KW-1185">Reference proteome</keyword>
<comment type="caution">
    <text evidence="3">The sequence shown here is derived from an EMBL/GenBank/DDBJ whole genome shotgun (WGS) entry which is preliminary data.</text>
</comment>
<evidence type="ECO:0000313" key="3">
    <source>
        <dbReference type="EMBL" id="MFK2876082.1"/>
    </source>
</evidence>
<dbReference type="EMBL" id="JADIKK010000008">
    <property type="protein sequence ID" value="MFK2876082.1"/>
    <property type="molecule type" value="Genomic_DNA"/>
</dbReference>
<evidence type="ECO:0000259" key="1">
    <source>
        <dbReference type="Pfam" id="PF10091"/>
    </source>
</evidence>
<protein>
    <recommendedName>
        <fullName evidence="1">Glycoamylase-like domain-containing protein</fullName>
    </recommendedName>
</protein>
<accession>A0ABW8J1E0</accession>
<dbReference type="PIRSF" id="PIRSF028431">
    <property type="entry name" value="UCP028431"/>
    <property type="match status" value="1"/>
</dbReference>
<organism evidence="3 5">
    <name type="scientific">Rhodanobacter hydrolyticus</name>
    <dbReference type="NCBI Taxonomy" id="2250595"/>
    <lineage>
        <taxon>Bacteria</taxon>
        <taxon>Pseudomonadati</taxon>
        <taxon>Pseudomonadota</taxon>
        <taxon>Gammaproteobacteria</taxon>
        <taxon>Lysobacterales</taxon>
        <taxon>Rhodanobacteraceae</taxon>
        <taxon>Rhodanobacter</taxon>
    </lineage>
</organism>
<dbReference type="Pfam" id="PF10091">
    <property type="entry name" value="Glycoamylase"/>
    <property type="match status" value="1"/>
</dbReference>
<gene>
    <name evidence="2" type="ORF">ISP25_00875</name>
    <name evidence="3" type="ORF">ISP25_03235</name>
    <name evidence="4" type="ORF">ISP25_21495</name>
</gene>
<dbReference type="RefSeq" id="WP_404611626.1">
    <property type="nucleotide sequence ID" value="NZ_JADIKK010000007.1"/>
</dbReference>
<dbReference type="InterPro" id="IPR019282">
    <property type="entry name" value="Glycoamylase-like_cons_dom"/>
</dbReference>
<dbReference type="InterPro" id="IPR016883">
    <property type="entry name" value="UCP028431"/>
</dbReference>
<name>A0ABW8J1E0_9GAMM</name>
<evidence type="ECO:0000313" key="4">
    <source>
        <dbReference type="EMBL" id="MFK2879648.1"/>
    </source>
</evidence>